<keyword evidence="4" id="KW-0410">Iron transport</keyword>
<dbReference type="InterPro" id="IPR051313">
    <property type="entry name" value="Bact_iron-sidero_bind"/>
</dbReference>
<evidence type="ECO:0000313" key="9">
    <source>
        <dbReference type="Proteomes" id="UP001269267"/>
    </source>
</evidence>
<dbReference type="Pfam" id="PF01497">
    <property type="entry name" value="Peripla_BP_2"/>
    <property type="match status" value="1"/>
</dbReference>
<sequence length="305" mass="33796">MLDGRSISLRNTISWFALVIATILTSFPVWSQQVREAGTVATLDFAIAETLFAFQDLPVAMGSVSNYQSWTEDYSLPPNLVDIGSNPQPNKELLSTLNLDTILIPLQYAYLKDDLSGIAPVALLSPYNTSPLSGWEKMLAFTEEVGTHTERKRDVNQLIVDADDYMNRLRDTATTLPQPLLLVQFLDTRHVRIYGHNSLPGIVLEQLGLRNAWEGPTSRWGISTIGIGELFNMEAHFVVVDTSHLPSRHSIQKNVMASELWGQLPSVRAGNTTLLDADFWVFGAIPSTLRFASSLVEALETPAEP</sequence>
<keyword evidence="6" id="KW-0812">Transmembrane</keyword>
<comment type="similarity">
    <text evidence="2">Belongs to the bacterial solute-binding protein 8 family.</text>
</comment>
<proteinExistence type="inferred from homology"/>
<protein>
    <submittedName>
        <fullName evidence="8">ABC transporter substrate-binding protein</fullName>
    </submittedName>
</protein>
<dbReference type="PANTHER" id="PTHR30532">
    <property type="entry name" value="IRON III DICITRATE-BINDING PERIPLASMIC PROTEIN"/>
    <property type="match status" value="1"/>
</dbReference>
<keyword evidence="6" id="KW-0472">Membrane</keyword>
<dbReference type="Proteomes" id="UP001269267">
    <property type="component" value="Unassembled WGS sequence"/>
</dbReference>
<dbReference type="InterPro" id="IPR002491">
    <property type="entry name" value="ABC_transptr_periplasmic_BD"/>
</dbReference>
<dbReference type="EMBL" id="JARWAI010000001">
    <property type="protein sequence ID" value="MDR5873375.1"/>
    <property type="molecule type" value="Genomic_DNA"/>
</dbReference>
<keyword evidence="3" id="KW-0813">Transport</keyword>
<evidence type="ECO:0000256" key="4">
    <source>
        <dbReference type="ARBA" id="ARBA00022496"/>
    </source>
</evidence>
<organism evidence="8 9">
    <name type="scientific">Vreelandella gomseomensis</name>
    <dbReference type="NCBI Taxonomy" id="370766"/>
    <lineage>
        <taxon>Bacteria</taxon>
        <taxon>Pseudomonadati</taxon>
        <taxon>Pseudomonadota</taxon>
        <taxon>Gammaproteobacteria</taxon>
        <taxon>Oceanospirillales</taxon>
        <taxon>Halomonadaceae</taxon>
        <taxon>Vreelandella</taxon>
    </lineage>
</organism>
<dbReference type="PROSITE" id="PS50983">
    <property type="entry name" value="FE_B12_PBP"/>
    <property type="match status" value="1"/>
</dbReference>
<accession>A0ABU1G8Q3</accession>
<gene>
    <name evidence="8" type="ORF">QC815_00410</name>
</gene>
<dbReference type="SUPFAM" id="SSF53807">
    <property type="entry name" value="Helical backbone' metal receptor"/>
    <property type="match status" value="1"/>
</dbReference>
<reference evidence="8 9" key="1">
    <citation type="submission" date="2023-04" db="EMBL/GenBank/DDBJ databases">
        <title>A long-awaited taxogenomic arrangement of the family Halomonadaceae.</title>
        <authorList>
            <person name="De La Haba R."/>
            <person name="Chuvochina M."/>
            <person name="Wittouck S."/>
            <person name="Arahal D.R."/>
            <person name="Sanchez-Porro C."/>
            <person name="Hugenholtz P."/>
            <person name="Ventosa A."/>
        </authorList>
    </citation>
    <scope>NUCLEOTIDE SEQUENCE [LARGE SCALE GENOMIC DNA]</scope>
    <source>
        <strain evidence="8 9">DSM 18042</strain>
    </source>
</reference>
<keyword evidence="4" id="KW-0406">Ion transport</keyword>
<evidence type="ECO:0000256" key="2">
    <source>
        <dbReference type="ARBA" id="ARBA00008814"/>
    </source>
</evidence>
<evidence type="ECO:0000256" key="3">
    <source>
        <dbReference type="ARBA" id="ARBA00022448"/>
    </source>
</evidence>
<dbReference type="Gene3D" id="3.40.50.1980">
    <property type="entry name" value="Nitrogenase molybdenum iron protein domain"/>
    <property type="match status" value="2"/>
</dbReference>
<evidence type="ECO:0000256" key="1">
    <source>
        <dbReference type="ARBA" id="ARBA00004196"/>
    </source>
</evidence>
<dbReference type="RefSeq" id="WP_309766356.1">
    <property type="nucleotide sequence ID" value="NZ_JARWAI010000001.1"/>
</dbReference>
<dbReference type="PRINTS" id="PR01715">
    <property type="entry name" value="FERRIBNDNGPP"/>
</dbReference>
<keyword evidence="6" id="KW-1133">Transmembrane helix</keyword>
<feature type="domain" description="Fe/B12 periplasmic-binding" evidence="7">
    <location>
        <begin position="39"/>
        <end position="303"/>
    </location>
</feature>
<evidence type="ECO:0000256" key="6">
    <source>
        <dbReference type="SAM" id="Phobius"/>
    </source>
</evidence>
<keyword evidence="9" id="KW-1185">Reference proteome</keyword>
<keyword evidence="5" id="KW-0732">Signal</keyword>
<comment type="caution">
    <text evidence="8">The sequence shown here is derived from an EMBL/GenBank/DDBJ whole genome shotgun (WGS) entry which is preliminary data.</text>
</comment>
<evidence type="ECO:0000259" key="7">
    <source>
        <dbReference type="PROSITE" id="PS50983"/>
    </source>
</evidence>
<name>A0ABU1G8Q3_9GAMM</name>
<keyword evidence="4" id="KW-0408">Iron</keyword>
<feature type="transmembrane region" description="Helical" evidence="6">
    <location>
        <begin position="12"/>
        <end position="30"/>
    </location>
</feature>
<comment type="subcellular location">
    <subcellularLocation>
        <location evidence="1">Cell envelope</location>
    </subcellularLocation>
</comment>
<dbReference type="PANTHER" id="PTHR30532:SF1">
    <property type="entry name" value="IRON(3+)-HYDROXAMATE-BINDING PROTEIN FHUD"/>
    <property type="match status" value="1"/>
</dbReference>
<evidence type="ECO:0000256" key="5">
    <source>
        <dbReference type="ARBA" id="ARBA00022729"/>
    </source>
</evidence>
<evidence type="ECO:0000313" key="8">
    <source>
        <dbReference type="EMBL" id="MDR5873375.1"/>
    </source>
</evidence>